<evidence type="ECO:0000313" key="3">
    <source>
        <dbReference type="Proteomes" id="UP000003861"/>
    </source>
</evidence>
<dbReference type="GO" id="GO:0006265">
    <property type="term" value="P:DNA topological change"/>
    <property type="evidence" value="ECO:0007669"/>
    <property type="project" value="InterPro"/>
</dbReference>
<evidence type="ECO:0000259" key="1">
    <source>
        <dbReference type="Pfam" id="PF01396"/>
    </source>
</evidence>
<reference evidence="2 3" key="1">
    <citation type="journal article" date="2011" name="J. Bacteriol.">
        <title>Genome sequence of Halorhabdus tiamatea, the first archaeon isolated from a deep-sea anoxic brine lake.</title>
        <authorList>
            <person name="Antunes A."/>
            <person name="Alam I."/>
            <person name="Bajic V.B."/>
            <person name="Stingl U."/>
        </authorList>
    </citation>
    <scope>NUCLEOTIDE SEQUENCE [LARGE SCALE GENOMIC DNA]</scope>
    <source>
        <strain evidence="2 3">SARL4B</strain>
    </source>
</reference>
<protein>
    <submittedName>
        <fullName evidence="2">Putative DNA-binding protein</fullName>
    </submittedName>
</protein>
<name>U2DZA2_9EURY</name>
<dbReference type="Pfam" id="PF01396">
    <property type="entry name" value="Zn_ribbon_Top1"/>
    <property type="match status" value="1"/>
</dbReference>
<keyword evidence="2" id="KW-0238">DNA-binding</keyword>
<dbReference type="GO" id="GO:0003677">
    <property type="term" value="F:DNA binding"/>
    <property type="evidence" value="ECO:0007669"/>
    <property type="project" value="UniProtKB-KW"/>
</dbReference>
<dbReference type="EMBL" id="AFNT02000044">
    <property type="protein sequence ID" value="ERJ05116.1"/>
    <property type="molecule type" value="Genomic_DNA"/>
</dbReference>
<gene>
    <name evidence="2" type="ORF">HLRTI_002915</name>
</gene>
<dbReference type="GO" id="GO:0005694">
    <property type="term" value="C:chromosome"/>
    <property type="evidence" value="ECO:0007669"/>
    <property type="project" value="InterPro"/>
</dbReference>
<reference evidence="2 3" key="2">
    <citation type="journal article" date="2013" name="PLoS ONE">
        <title>INDIGO - INtegrated Data Warehouse of MIcrobial GenOmes with Examples from the Red Sea Extremophiles.</title>
        <authorList>
            <person name="Alam I."/>
            <person name="Antunes A."/>
            <person name="Kamau A.A."/>
            <person name="Ba Alawi W."/>
            <person name="Kalkatawi M."/>
            <person name="Stingl U."/>
            <person name="Bajic V.B."/>
        </authorList>
    </citation>
    <scope>NUCLEOTIDE SEQUENCE [LARGE SCALE GENOMIC DNA]</scope>
    <source>
        <strain evidence="2 3">SARL4B</strain>
    </source>
</reference>
<proteinExistence type="predicted"/>
<dbReference type="RefSeq" id="WP_008526611.1">
    <property type="nucleotide sequence ID" value="NZ_AFNT02000044.1"/>
</dbReference>
<dbReference type="SUPFAM" id="SSF57783">
    <property type="entry name" value="Zinc beta-ribbon"/>
    <property type="match status" value="1"/>
</dbReference>
<accession>U2DZA2</accession>
<comment type="caution">
    <text evidence="2">The sequence shown here is derived from an EMBL/GenBank/DDBJ whole genome shotgun (WGS) entry which is preliminary data.</text>
</comment>
<dbReference type="InterPro" id="IPR013498">
    <property type="entry name" value="Topo_IA_Znf"/>
</dbReference>
<sequence>MDDHNTTTSTGRQYHRISKSEFEQKLGEMAEFERVDYEIATELVYDVPLPVDHLTIRVFSTIQEGVSAARDCGNDSIKCVVWHQEADEPVGGREKTLRLETWAGNLRKKIADLMGRWRDYDVDPWCEECGSALTLRDGPYGPFLACTDYHCENVENLP</sequence>
<dbReference type="GO" id="GO:0003916">
    <property type="term" value="F:DNA topoisomerase activity"/>
    <property type="evidence" value="ECO:0007669"/>
    <property type="project" value="InterPro"/>
</dbReference>
<evidence type="ECO:0000313" key="2">
    <source>
        <dbReference type="EMBL" id="ERJ05116.1"/>
    </source>
</evidence>
<organism evidence="2 3">
    <name type="scientific">Halorhabdus tiamatea SARL4B</name>
    <dbReference type="NCBI Taxonomy" id="1033806"/>
    <lineage>
        <taxon>Archaea</taxon>
        <taxon>Methanobacteriati</taxon>
        <taxon>Methanobacteriota</taxon>
        <taxon>Stenosarchaea group</taxon>
        <taxon>Halobacteria</taxon>
        <taxon>Halobacteriales</taxon>
        <taxon>Haloarculaceae</taxon>
        <taxon>Halorhabdus</taxon>
    </lineage>
</organism>
<feature type="domain" description="DNA topoisomerase type IA zn finger" evidence="1">
    <location>
        <begin position="126"/>
        <end position="158"/>
    </location>
</feature>
<dbReference type="AlphaFoldDB" id="U2DZA2"/>
<dbReference type="Gene3D" id="3.30.65.10">
    <property type="entry name" value="Bacterial Topoisomerase I, domain 1"/>
    <property type="match status" value="1"/>
</dbReference>
<dbReference type="Proteomes" id="UP000003861">
    <property type="component" value="Unassembled WGS sequence"/>
</dbReference>